<protein>
    <recommendedName>
        <fullName evidence="3 8">Glutamyl-tRNA reductase</fullName>
        <shortName evidence="8">GluTR</shortName>
        <ecNumber evidence="3 8">1.2.1.70</ecNumber>
    </recommendedName>
</protein>
<proteinExistence type="inferred from homology"/>
<evidence type="ECO:0000256" key="5">
    <source>
        <dbReference type="ARBA" id="ARBA00023002"/>
    </source>
</evidence>
<comment type="function">
    <text evidence="8">Catalyzes the NADPH-dependent reduction of glutamyl-tRNA(Glu) to glutamate 1-semialdehyde (GSA).</text>
</comment>
<comment type="caution">
    <text evidence="13">The sequence shown here is derived from an EMBL/GenBank/DDBJ whole genome shotgun (WGS) entry which is preliminary data.</text>
</comment>
<dbReference type="InterPro" id="IPR006151">
    <property type="entry name" value="Shikm_DH/Glu-tRNA_Rdtase"/>
</dbReference>
<evidence type="ECO:0000256" key="7">
    <source>
        <dbReference type="ARBA" id="ARBA00047464"/>
    </source>
</evidence>
<feature type="domain" description="Glutamyl-tRNA reductase N-terminal" evidence="12">
    <location>
        <begin position="35"/>
        <end position="183"/>
    </location>
</feature>
<feature type="site" description="Important for activity" evidence="8">
    <location>
        <position position="126"/>
    </location>
</feature>
<dbReference type="Proteomes" id="UP001500133">
    <property type="component" value="Unassembled WGS sequence"/>
</dbReference>
<dbReference type="InterPro" id="IPR015896">
    <property type="entry name" value="4pyrrol_synth_GluRdtase_dimer"/>
</dbReference>
<evidence type="ECO:0000259" key="12">
    <source>
        <dbReference type="Pfam" id="PF05201"/>
    </source>
</evidence>
<feature type="binding site" evidence="8">
    <location>
        <begin position="141"/>
        <end position="143"/>
    </location>
    <ligand>
        <name>substrate</name>
    </ligand>
</feature>
<evidence type="ECO:0000313" key="13">
    <source>
        <dbReference type="EMBL" id="GAA3901178.1"/>
    </source>
</evidence>
<feature type="domain" description="Quinate/shikimate 5-dehydrogenase/glutamyl-tRNA reductase" evidence="11">
    <location>
        <begin position="199"/>
        <end position="333"/>
    </location>
</feature>
<evidence type="ECO:0000259" key="10">
    <source>
        <dbReference type="Pfam" id="PF00745"/>
    </source>
</evidence>
<evidence type="ECO:0000256" key="9">
    <source>
        <dbReference type="RuleBase" id="RU000584"/>
    </source>
</evidence>
<comment type="pathway">
    <text evidence="1 8 9">Porphyrin-containing compound metabolism; protoporphyrin-IX biosynthesis; 5-aminolevulinate from L-glutamyl-tRNA(Glu): step 1/2.</text>
</comment>
<comment type="catalytic activity">
    <reaction evidence="7 8 9">
        <text>(S)-4-amino-5-oxopentanoate + tRNA(Glu) + NADP(+) = L-glutamyl-tRNA(Glu) + NADPH + H(+)</text>
        <dbReference type="Rhea" id="RHEA:12344"/>
        <dbReference type="Rhea" id="RHEA-COMP:9663"/>
        <dbReference type="Rhea" id="RHEA-COMP:9680"/>
        <dbReference type="ChEBI" id="CHEBI:15378"/>
        <dbReference type="ChEBI" id="CHEBI:57501"/>
        <dbReference type="ChEBI" id="CHEBI:57783"/>
        <dbReference type="ChEBI" id="CHEBI:58349"/>
        <dbReference type="ChEBI" id="CHEBI:78442"/>
        <dbReference type="ChEBI" id="CHEBI:78520"/>
        <dbReference type="EC" id="1.2.1.70"/>
    </reaction>
</comment>
<dbReference type="Pfam" id="PF05201">
    <property type="entry name" value="GlutR_N"/>
    <property type="match status" value="1"/>
</dbReference>
<dbReference type="PIRSF" id="PIRSF000445">
    <property type="entry name" value="4pyrrol_synth_GluRdtase"/>
    <property type="match status" value="1"/>
</dbReference>
<keyword evidence="4 8" id="KW-0521">NADP</keyword>
<dbReference type="Gene3D" id="3.30.460.30">
    <property type="entry name" value="Glutamyl-tRNA reductase, N-terminal domain"/>
    <property type="match status" value="1"/>
</dbReference>
<dbReference type="EMBL" id="BAAAZT010000030">
    <property type="protein sequence ID" value="GAA3901178.1"/>
    <property type="molecule type" value="Genomic_DNA"/>
</dbReference>
<accession>A0ABP7LG16</accession>
<dbReference type="CDD" id="cd05213">
    <property type="entry name" value="NAD_bind_Glutamyl_tRNA_reduct"/>
    <property type="match status" value="1"/>
</dbReference>
<evidence type="ECO:0000256" key="4">
    <source>
        <dbReference type="ARBA" id="ARBA00022857"/>
    </source>
</evidence>
<dbReference type="Pfam" id="PF01488">
    <property type="entry name" value="Shikimate_DH"/>
    <property type="match status" value="1"/>
</dbReference>
<evidence type="ECO:0000256" key="2">
    <source>
        <dbReference type="ARBA" id="ARBA00005916"/>
    </source>
</evidence>
<feature type="binding site" evidence="8">
    <location>
        <position position="147"/>
    </location>
    <ligand>
        <name>substrate</name>
    </ligand>
</feature>
<dbReference type="InterPro" id="IPR036343">
    <property type="entry name" value="GluRdtase_N_sf"/>
</dbReference>
<feature type="binding site" evidence="8">
    <location>
        <begin position="78"/>
        <end position="81"/>
    </location>
    <ligand>
        <name>substrate</name>
    </ligand>
</feature>
<dbReference type="SUPFAM" id="SSF69075">
    <property type="entry name" value="Glutamyl tRNA-reductase dimerization domain"/>
    <property type="match status" value="1"/>
</dbReference>
<evidence type="ECO:0000256" key="1">
    <source>
        <dbReference type="ARBA" id="ARBA00005059"/>
    </source>
</evidence>
<sequence>MIECAIQSTRTGCDKAERDDRHTSEDAQRMTLLALGINHRTATVAVREQVAFTPAQLSQALEELRELPQIAEAAVLSTCNRTELYCVTDAAGEQTVLQWLGRFHQLSVDDLTRCAYHYLDNDAARHLMRVAVGLDSMVLGEPQILGQLKEAYQQARESQGLGGELERLFQHTFAVAKQVRTQTGIGKNPVSVAYAAVSMASRIFDDFSRARALLVGAGETIELVARHLHEAGVRQLTVANRTRERAENVSAALGGEAITLPEIPEALENADIVISSTASPLPIMGKGMMERALKNRRHRPVFMVDIAVPRDIEPEVGELADVFLYTVDDLEVVIEENRRHRQVAADQAESLIEHGVGSWLHERRIRSGGQLIQSYREQGEALRDLSRDQALARLARGEDPQAVIERLAYQLTNRLMHRPTQAIRDAAAREDHAALDAVQQLLLPPKPAFETHKRACAAGSAAHARQKDKTLV</sequence>
<dbReference type="PANTHER" id="PTHR43013">
    <property type="entry name" value="GLUTAMYL-TRNA REDUCTASE"/>
    <property type="match status" value="1"/>
</dbReference>
<dbReference type="PANTHER" id="PTHR43013:SF1">
    <property type="entry name" value="GLUTAMYL-TRNA REDUCTASE"/>
    <property type="match status" value="1"/>
</dbReference>
<feature type="active site" description="Nucleophile" evidence="8">
    <location>
        <position position="79"/>
    </location>
</feature>
<feature type="binding site" evidence="8">
    <location>
        <position position="136"/>
    </location>
    <ligand>
        <name>substrate</name>
    </ligand>
</feature>
<dbReference type="InterPro" id="IPR015895">
    <property type="entry name" value="4pyrrol_synth_GluRdtase_N"/>
</dbReference>
<dbReference type="InterPro" id="IPR000343">
    <property type="entry name" value="4pyrrol_synth_GluRdtase"/>
</dbReference>
<name>A0ABP7LG16_9GAMM</name>
<gene>
    <name evidence="8 13" type="primary">hemA</name>
    <name evidence="13" type="ORF">GCM10022228_09850</name>
</gene>
<dbReference type="InterPro" id="IPR036291">
    <property type="entry name" value="NAD(P)-bd_dom_sf"/>
</dbReference>
<dbReference type="SUPFAM" id="SSF69742">
    <property type="entry name" value="Glutamyl tRNA-reductase catalytic, N-terminal domain"/>
    <property type="match status" value="1"/>
</dbReference>
<evidence type="ECO:0000256" key="6">
    <source>
        <dbReference type="ARBA" id="ARBA00023244"/>
    </source>
</evidence>
<dbReference type="HAMAP" id="MF_00087">
    <property type="entry name" value="Glu_tRNA_reductase"/>
    <property type="match status" value="1"/>
</dbReference>
<feature type="binding site" evidence="8">
    <location>
        <begin position="216"/>
        <end position="221"/>
    </location>
    <ligand>
        <name>NADP(+)</name>
        <dbReference type="ChEBI" id="CHEBI:58349"/>
    </ligand>
</feature>
<dbReference type="NCBIfam" id="TIGR01035">
    <property type="entry name" value="hemA"/>
    <property type="match status" value="1"/>
</dbReference>
<comment type="miscellaneous">
    <text evidence="8">During catalysis, the active site Cys acts as a nucleophile attacking the alpha-carbonyl group of tRNA-bound glutamate with the formation of a thioester intermediate between enzyme and glutamate, and the concomitant release of tRNA(Glu). The thioester intermediate is finally reduced by direct hydride transfer from NADPH, to form the product GSA.</text>
</comment>
<evidence type="ECO:0000256" key="3">
    <source>
        <dbReference type="ARBA" id="ARBA00012970"/>
    </source>
</evidence>
<comment type="domain">
    <text evidence="8">Possesses an unusual extended V-shaped dimeric structure with each monomer consisting of three distinct domains arranged along a curved 'spinal' alpha-helix. The N-terminal catalytic domain specifically recognizes the glutamate moiety of the substrate. The second domain is the NADPH-binding domain, and the third C-terminal domain is responsible for dimerization.</text>
</comment>
<evidence type="ECO:0000259" key="11">
    <source>
        <dbReference type="Pfam" id="PF01488"/>
    </source>
</evidence>
<comment type="subunit">
    <text evidence="8">Homodimer.</text>
</comment>
<keyword evidence="6 8" id="KW-0627">Porphyrin biosynthesis</keyword>
<comment type="similarity">
    <text evidence="2 8 9">Belongs to the glutamyl-tRNA reductase family.</text>
</comment>
<organism evidence="13 14">
    <name type="scientific">Halomonas cibimaris</name>
    <dbReference type="NCBI Taxonomy" id="657012"/>
    <lineage>
        <taxon>Bacteria</taxon>
        <taxon>Pseudomonadati</taxon>
        <taxon>Pseudomonadota</taxon>
        <taxon>Gammaproteobacteria</taxon>
        <taxon>Oceanospirillales</taxon>
        <taxon>Halomonadaceae</taxon>
        <taxon>Halomonas</taxon>
    </lineage>
</organism>
<keyword evidence="5 8" id="KW-0560">Oxidoreductase</keyword>
<evidence type="ECO:0000313" key="14">
    <source>
        <dbReference type="Proteomes" id="UP001500133"/>
    </source>
</evidence>
<dbReference type="Pfam" id="PF00745">
    <property type="entry name" value="GlutR_dimer"/>
    <property type="match status" value="1"/>
</dbReference>
<dbReference type="EC" id="1.2.1.70" evidence="3 8"/>
<dbReference type="InterPro" id="IPR036453">
    <property type="entry name" value="GluRdtase_dimer_dom_sf"/>
</dbReference>
<keyword evidence="14" id="KW-1185">Reference proteome</keyword>
<reference evidence="14" key="1">
    <citation type="journal article" date="2019" name="Int. J. Syst. Evol. Microbiol.">
        <title>The Global Catalogue of Microorganisms (GCM) 10K type strain sequencing project: providing services to taxonomists for standard genome sequencing and annotation.</title>
        <authorList>
            <consortium name="The Broad Institute Genomics Platform"/>
            <consortium name="The Broad Institute Genome Sequencing Center for Infectious Disease"/>
            <person name="Wu L."/>
            <person name="Ma J."/>
        </authorList>
    </citation>
    <scope>NUCLEOTIDE SEQUENCE [LARGE SCALE GENOMIC DNA]</scope>
    <source>
        <strain evidence="14">JCM 16914</strain>
    </source>
</reference>
<dbReference type="Gene3D" id="3.40.50.720">
    <property type="entry name" value="NAD(P)-binding Rossmann-like Domain"/>
    <property type="match status" value="1"/>
</dbReference>
<evidence type="ECO:0000256" key="8">
    <source>
        <dbReference type="HAMAP-Rule" id="MF_00087"/>
    </source>
</evidence>
<dbReference type="SUPFAM" id="SSF51735">
    <property type="entry name" value="NAD(P)-binding Rossmann-fold domains"/>
    <property type="match status" value="1"/>
</dbReference>
<feature type="domain" description="Tetrapyrrole biosynthesis glutamyl-tRNA reductase dimerisation" evidence="10">
    <location>
        <begin position="347"/>
        <end position="442"/>
    </location>
</feature>